<dbReference type="InterPro" id="IPR037066">
    <property type="entry name" value="Plug_dom_sf"/>
</dbReference>
<keyword evidence="10 13" id="KW-0472">Membrane</keyword>
<dbReference type="SUPFAM" id="SSF56935">
    <property type="entry name" value="Porins"/>
    <property type="match status" value="1"/>
</dbReference>
<keyword evidence="12 13" id="KW-0998">Cell outer membrane</keyword>
<dbReference type="Pfam" id="PF00593">
    <property type="entry name" value="TonB_dep_Rec_b-barrel"/>
    <property type="match status" value="1"/>
</dbReference>
<evidence type="ECO:0000256" key="9">
    <source>
        <dbReference type="ARBA" id="ARBA00023077"/>
    </source>
</evidence>
<dbReference type="Gene3D" id="2.170.130.10">
    <property type="entry name" value="TonB-dependent receptor, plug domain"/>
    <property type="match status" value="1"/>
</dbReference>
<dbReference type="PANTHER" id="PTHR30069:SF29">
    <property type="entry name" value="HEMOGLOBIN AND HEMOGLOBIN-HAPTOGLOBIN-BINDING PROTEIN 1-RELATED"/>
    <property type="match status" value="1"/>
</dbReference>
<keyword evidence="4 13" id="KW-1134">Transmembrane beta strand</keyword>
<evidence type="ECO:0000256" key="4">
    <source>
        <dbReference type="ARBA" id="ARBA00022452"/>
    </source>
</evidence>
<evidence type="ECO:0000256" key="8">
    <source>
        <dbReference type="ARBA" id="ARBA00023004"/>
    </source>
</evidence>
<keyword evidence="7 15" id="KW-0732">Signal</keyword>
<evidence type="ECO:0000256" key="13">
    <source>
        <dbReference type="PROSITE-ProRule" id="PRU01360"/>
    </source>
</evidence>
<dbReference type="Pfam" id="PF07660">
    <property type="entry name" value="STN"/>
    <property type="match status" value="1"/>
</dbReference>
<dbReference type="EMBL" id="WKED01000054">
    <property type="protein sequence ID" value="MCF5109634.1"/>
    <property type="molecule type" value="Genomic_DNA"/>
</dbReference>
<comment type="subcellular location">
    <subcellularLocation>
        <location evidence="1 13">Cell outer membrane</location>
        <topology evidence="1 13">Multi-pass membrane protein</topology>
    </subcellularLocation>
</comment>
<gene>
    <name evidence="17" type="ORF">GIW56_22655</name>
</gene>
<dbReference type="PANTHER" id="PTHR30069">
    <property type="entry name" value="TONB-DEPENDENT OUTER MEMBRANE RECEPTOR"/>
    <property type="match status" value="1"/>
</dbReference>
<keyword evidence="18" id="KW-1185">Reference proteome</keyword>
<comment type="caution">
    <text evidence="17">The sequence shown here is derived from an EMBL/GenBank/DDBJ whole genome shotgun (WGS) entry which is preliminary data.</text>
</comment>
<proteinExistence type="inferred from homology"/>
<keyword evidence="5" id="KW-0410">Iron transport</keyword>
<dbReference type="InterPro" id="IPR000531">
    <property type="entry name" value="Beta-barrel_TonB"/>
</dbReference>
<dbReference type="RefSeq" id="WP_236309705.1">
    <property type="nucleotide sequence ID" value="NZ_WKED01000054.1"/>
</dbReference>
<dbReference type="NCBIfam" id="TIGR01785">
    <property type="entry name" value="TonB-hemin"/>
    <property type="match status" value="1"/>
</dbReference>
<dbReference type="InterPro" id="IPR011276">
    <property type="entry name" value="TonB_haem/Hb_rcpt"/>
</dbReference>
<feature type="domain" description="Secretin/TonB short N-terminal" evidence="16">
    <location>
        <begin position="66"/>
        <end position="117"/>
    </location>
</feature>
<evidence type="ECO:0000256" key="3">
    <source>
        <dbReference type="ARBA" id="ARBA00022448"/>
    </source>
</evidence>
<dbReference type="InterPro" id="IPR036942">
    <property type="entry name" value="Beta-barrel_TonB_sf"/>
</dbReference>
<keyword evidence="6 13" id="KW-0812">Transmembrane</keyword>
<evidence type="ECO:0000313" key="18">
    <source>
        <dbReference type="Proteomes" id="UP000814003"/>
    </source>
</evidence>
<dbReference type="InterPro" id="IPR011662">
    <property type="entry name" value="Secretin/TonB_short_N"/>
</dbReference>
<dbReference type="InterPro" id="IPR010949">
    <property type="entry name" value="TonB_Hb/transfer/lactofer_rcpt"/>
</dbReference>
<keyword evidence="3 13" id="KW-0813">Transport</keyword>
<keyword evidence="8" id="KW-0408">Iron</keyword>
<dbReference type="InterPro" id="IPR012910">
    <property type="entry name" value="Plug_dom"/>
</dbReference>
<evidence type="ECO:0000256" key="7">
    <source>
        <dbReference type="ARBA" id="ARBA00022729"/>
    </source>
</evidence>
<reference evidence="17 18" key="1">
    <citation type="submission" date="2019-11" db="EMBL/GenBank/DDBJ databases">
        <title>Epiphytic Pseudomonas syringae from cherry orchards.</title>
        <authorList>
            <person name="Hulin M.T."/>
        </authorList>
    </citation>
    <scope>NUCLEOTIDE SEQUENCE [LARGE SCALE GENOMIC DNA]</scope>
    <source>
        <strain evidence="17 18">PA-6-5B</strain>
    </source>
</reference>
<evidence type="ECO:0000256" key="1">
    <source>
        <dbReference type="ARBA" id="ARBA00004571"/>
    </source>
</evidence>
<evidence type="ECO:0000256" key="2">
    <source>
        <dbReference type="ARBA" id="ARBA00008143"/>
    </source>
</evidence>
<keyword evidence="11 17" id="KW-0675">Receptor</keyword>
<feature type="chain" id="PRO_5045837809" evidence="15">
    <location>
        <begin position="34"/>
        <end position="855"/>
    </location>
</feature>
<evidence type="ECO:0000313" key="17">
    <source>
        <dbReference type="EMBL" id="MCF5109634.1"/>
    </source>
</evidence>
<feature type="signal peptide" evidence="15">
    <location>
        <begin position="1"/>
        <end position="33"/>
    </location>
</feature>
<organism evidence="17 18">
    <name type="scientific">Pseudomonas gessardii</name>
    <dbReference type="NCBI Taxonomy" id="78544"/>
    <lineage>
        <taxon>Bacteria</taxon>
        <taxon>Pseudomonadati</taxon>
        <taxon>Pseudomonadota</taxon>
        <taxon>Gammaproteobacteria</taxon>
        <taxon>Pseudomonadales</taxon>
        <taxon>Pseudomonadaceae</taxon>
        <taxon>Pseudomonas</taxon>
    </lineage>
</organism>
<dbReference type="Gene3D" id="3.55.50.30">
    <property type="match status" value="1"/>
</dbReference>
<evidence type="ECO:0000256" key="14">
    <source>
        <dbReference type="RuleBase" id="RU003357"/>
    </source>
</evidence>
<dbReference type="Gene3D" id="2.40.170.20">
    <property type="entry name" value="TonB-dependent receptor, beta-barrel domain"/>
    <property type="match status" value="1"/>
</dbReference>
<dbReference type="CDD" id="cd01347">
    <property type="entry name" value="ligand_gated_channel"/>
    <property type="match status" value="1"/>
</dbReference>
<keyword evidence="5" id="KW-0406">Ion transport</keyword>
<sequence>MSSRFNRRSSSPTLCLLTAAILLAGGPVLTATAAEPAARNHANYSFSIEQQPLVSALNAFTAVTGWQIGLPAELGQGVSSPGARGSLTPEKALDRLLVGTNLNYRKLGNNTIVLEKRTAGSAITLQQMTISATRQEQSVDSVPSTVTVHGREELDRQNVNTIRELVRYEPGVSVGGAGTRSGNSGYNIRGIDGDRILTQVDGVEVPDNFFNGPYAKTRRNYVDPEIVKRVEIIRGPASALYGSSAIGGAVSYFTLDPDDIIKPGQDVGARLKTGYSSADESWLTSGTVAGRLQDFDGLLHLSQRNGHEMESYDGNNATGLARTGANPEDVRTTNVLAKLGWNYGEDNRLGLTYEKYKDDRDINQKSAVGGIFLEGQGMNMYRDRRGNDTITRERFGLENRFSLDSPFADHIKTSLNYQIAKTDQATSEIYQAGRRVLRTRDTLYEEKQWVFDAQLDKAFVIGDTDHLLTYGTTLKQQKVTGSREGAATCLAVGAGCTAIGAPSPAPADSVKKASDFPDPTINSYALFAQDQISWNNWTVMPSLRYDYIQLKPKLTEEFLNTTDPDRKYPHNDSNKTWHRFSPKLGVTYALTEQYTWFGQYAEGFRTPSAKALYGRFENLGEGYVVEPNSNLKPETSKSYETGIRGNFDAGNFDVAVFYNKYRNFIDEDNAALSPTGTIFQPGNIKRATIKGMEVKGRLNLDAFGAPQGLYTKGAIAYAHGRNDETGQPLNSVNPLKGVFGLGYDQDNYGALVSWTLVKKQNRVDSATFFTPTGIKANGPFKTPGFGVVDLTGFYKVTDDLTVNGGLYNLTDKKYWNWDDVRSYDGVGEAGVTSPASLDRLTQPGRNVAINLIWDI</sequence>
<dbReference type="SMART" id="SM00965">
    <property type="entry name" value="STN"/>
    <property type="match status" value="1"/>
</dbReference>
<name>A0ABS9FB98_9PSED</name>
<accession>A0ABS9FB98</accession>
<evidence type="ECO:0000256" key="6">
    <source>
        <dbReference type="ARBA" id="ARBA00022692"/>
    </source>
</evidence>
<dbReference type="InterPro" id="IPR039426">
    <property type="entry name" value="TonB-dep_rcpt-like"/>
</dbReference>
<evidence type="ECO:0000256" key="12">
    <source>
        <dbReference type="ARBA" id="ARBA00023237"/>
    </source>
</evidence>
<dbReference type="Proteomes" id="UP000814003">
    <property type="component" value="Unassembled WGS sequence"/>
</dbReference>
<protein>
    <submittedName>
        <fullName evidence="17">TonB-dependent hemoglobin/transferrin/lactoferrin family receptor</fullName>
    </submittedName>
</protein>
<comment type="similarity">
    <text evidence="2">Belongs to the TonB-dependent receptor family. Hemoglobin/haptoglobin binding protein subfamily.</text>
</comment>
<dbReference type="PROSITE" id="PS52016">
    <property type="entry name" value="TONB_DEPENDENT_REC_3"/>
    <property type="match status" value="1"/>
</dbReference>
<evidence type="ECO:0000256" key="5">
    <source>
        <dbReference type="ARBA" id="ARBA00022496"/>
    </source>
</evidence>
<evidence type="ECO:0000259" key="16">
    <source>
        <dbReference type="SMART" id="SM00965"/>
    </source>
</evidence>
<evidence type="ECO:0000256" key="10">
    <source>
        <dbReference type="ARBA" id="ARBA00023136"/>
    </source>
</evidence>
<dbReference type="Pfam" id="PF07715">
    <property type="entry name" value="Plug"/>
    <property type="match status" value="1"/>
</dbReference>
<dbReference type="NCBIfam" id="TIGR01786">
    <property type="entry name" value="TonB-hemlactrns"/>
    <property type="match status" value="1"/>
</dbReference>
<evidence type="ECO:0000256" key="15">
    <source>
        <dbReference type="SAM" id="SignalP"/>
    </source>
</evidence>
<evidence type="ECO:0000256" key="11">
    <source>
        <dbReference type="ARBA" id="ARBA00023170"/>
    </source>
</evidence>
<keyword evidence="9 14" id="KW-0798">TonB box</keyword>